<dbReference type="GO" id="GO:0005829">
    <property type="term" value="C:cytosol"/>
    <property type="evidence" value="ECO:0007669"/>
    <property type="project" value="TreeGrafter"/>
</dbReference>
<keyword evidence="1" id="KW-0732">Signal</keyword>
<feature type="signal peptide" evidence="1">
    <location>
        <begin position="1"/>
        <end position="19"/>
    </location>
</feature>
<dbReference type="HOGENOM" id="CLU_651948_0_0_10"/>
<dbReference type="RefSeq" id="WP_012780511.1">
    <property type="nucleotide sequence ID" value="NC_013061.1"/>
</dbReference>
<dbReference type="PANTHER" id="PTHR11803">
    <property type="entry name" value="2-IMINOBUTANOATE/2-IMINOPROPANOATE DEAMINASE RIDA"/>
    <property type="match status" value="1"/>
</dbReference>
<name>C6XZ76_PEDHD</name>
<dbReference type="AlphaFoldDB" id="C6XZ76"/>
<dbReference type="EMBL" id="CP001681">
    <property type="protein sequence ID" value="ACU02558.1"/>
    <property type="molecule type" value="Genomic_DNA"/>
</dbReference>
<dbReference type="Gene3D" id="3.30.1330.40">
    <property type="entry name" value="RutC-like"/>
    <property type="match status" value="3"/>
</dbReference>
<organism evidence="2 3">
    <name type="scientific">Pedobacter heparinus (strain ATCC 13125 / DSM 2366 / CIP 104194 / JCM 7457 / NBRC 12017 / NCIMB 9290 / NRRL B-14731 / HIM 762-3)</name>
    <dbReference type="NCBI Taxonomy" id="485917"/>
    <lineage>
        <taxon>Bacteria</taxon>
        <taxon>Pseudomonadati</taxon>
        <taxon>Bacteroidota</taxon>
        <taxon>Sphingobacteriia</taxon>
        <taxon>Sphingobacteriales</taxon>
        <taxon>Sphingobacteriaceae</taxon>
        <taxon>Pedobacter</taxon>
    </lineage>
</organism>
<dbReference type="Pfam" id="PF01042">
    <property type="entry name" value="Ribonuc_L-PSP"/>
    <property type="match status" value="2"/>
</dbReference>
<protein>
    <submittedName>
        <fullName evidence="2">Endoribonuclease L-PSP</fullName>
    </submittedName>
</protein>
<dbReference type="GO" id="GO:0019239">
    <property type="term" value="F:deaminase activity"/>
    <property type="evidence" value="ECO:0007669"/>
    <property type="project" value="TreeGrafter"/>
</dbReference>
<dbReference type="InterPro" id="IPR035959">
    <property type="entry name" value="RutC-like_sf"/>
</dbReference>
<gene>
    <name evidence="2" type="ordered locus">Phep_0334</name>
</gene>
<sequence length="409" mass="43637">MKKVLLMLFLSSGYFSVSAQNNRSSSYADKSNTVVKHIGAAKATGGASAVVVNEVALAHTSQFLPVDKTGQLLGKNDPKKQLDQVFENIGGALKAAGSSLDQIVKINICIADAGLMPEVKRYLGSRFSAGKKPAVSFVSGDLVHPDALIGMDVVAVAPSAATKVKYLQPANLWSAKQQASVAILPAGGVVYVSGQAAQGKIAEATRETLKQLEATLHHLGLKKEDIVQLKSFICPATDIRIVEQEMADFFAGMTIPPTVYVDWLSTNPVVEIELIAAAPKSLQKPGKQIDFITPPGMTASPVYAKVTRVNYGKKVYFSSLYGENATHAKAEVAEIYTSLEKIAKQSGTDLNHLAKATYYVANDSTSNELNEIRPKYYKADSPPAASKAKVKGVGLKDKGICIDMIGVCF</sequence>
<dbReference type="KEGG" id="phe:Phep_0334"/>
<reference evidence="2 3" key="1">
    <citation type="journal article" date="2009" name="Stand. Genomic Sci.">
        <title>Complete genome sequence of Pedobacter heparinus type strain (HIM 762-3).</title>
        <authorList>
            <person name="Han C."/>
            <person name="Spring S."/>
            <person name="Lapidus A."/>
            <person name="Del Rio T.G."/>
            <person name="Tice H."/>
            <person name="Copeland A."/>
            <person name="Cheng J.F."/>
            <person name="Lucas S."/>
            <person name="Chen F."/>
            <person name="Nolan M."/>
            <person name="Bruce D."/>
            <person name="Goodwin L."/>
            <person name="Pitluck S."/>
            <person name="Ivanova N."/>
            <person name="Mavromatis K."/>
            <person name="Mikhailova N."/>
            <person name="Pati A."/>
            <person name="Chen A."/>
            <person name="Palaniappan K."/>
            <person name="Land M."/>
            <person name="Hauser L."/>
            <person name="Chang Y.J."/>
            <person name="Jeffries C.C."/>
            <person name="Saunders E."/>
            <person name="Chertkov O."/>
            <person name="Brettin T."/>
            <person name="Goker M."/>
            <person name="Rohde M."/>
            <person name="Bristow J."/>
            <person name="Eisen J.A."/>
            <person name="Markowitz V."/>
            <person name="Hugenholtz P."/>
            <person name="Kyrpides N.C."/>
            <person name="Klenk H.P."/>
            <person name="Detter J.C."/>
        </authorList>
    </citation>
    <scope>NUCLEOTIDE SEQUENCE [LARGE SCALE GENOMIC DNA]</scope>
    <source>
        <strain evidence="3">ATCC 13125 / DSM 2366 / CIP 104194 / JCM 7457 / NBRC 12017 / NCIMB 9290 / NRRL B-14731 / HIM 762-3</strain>
    </source>
</reference>
<evidence type="ECO:0000256" key="1">
    <source>
        <dbReference type="SAM" id="SignalP"/>
    </source>
</evidence>
<dbReference type="OrthoDB" id="9803101at2"/>
<dbReference type="PANTHER" id="PTHR11803:SF39">
    <property type="entry name" value="2-IMINOBUTANOATE_2-IMINOPROPANOATE DEAMINASE"/>
    <property type="match status" value="1"/>
</dbReference>
<dbReference type="eggNOG" id="COG0251">
    <property type="taxonomic scope" value="Bacteria"/>
</dbReference>
<keyword evidence="3" id="KW-1185">Reference proteome</keyword>
<accession>C6XZ76</accession>
<evidence type="ECO:0000313" key="2">
    <source>
        <dbReference type="EMBL" id="ACU02558.1"/>
    </source>
</evidence>
<dbReference type="InterPro" id="IPR006175">
    <property type="entry name" value="YjgF/YER057c/UK114"/>
</dbReference>
<proteinExistence type="predicted"/>
<dbReference type="Proteomes" id="UP000000852">
    <property type="component" value="Chromosome"/>
</dbReference>
<dbReference type="CDD" id="cd00448">
    <property type="entry name" value="YjgF_YER057c_UK114_family"/>
    <property type="match status" value="2"/>
</dbReference>
<dbReference type="SUPFAM" id="SSF55298">
    <property type="entry name" value="YjgF-like"/>
    <property type="match status" value="3"/>
</dbReference>
<dbReference type="STRING" id="485917.Phep_0334"/>
<evidence type="ECO:0000313" key="3">
    <source>
        <dbReference type="Proteomes" id="UP000000852"/>
    </source>
</evidence>
<feature type="chain" id="PRO_5002971989" evidence="1">
    <location>
        <begin position="20"/>
        <end position="409"/>
    </location>
</feature>